<dbReference type="InterPro" id="IPR001496">
    <property type="entry name" value="SOCS_box"/>
</dbReference>
<dbReference type="GO" id="GO:0035556">
    <property type="term" value="P:intracellular signal transduction"/>
    <property type="evidence" value="ECO:0007669"/>
    <property type="project" value="InterPro"/>
</dbReference>
<dbReference type="GO" id="GO:0031466">
    <property type="term" value="C:Cul5-RING ubiquitin ligase complex"/>
    <property type="evidence" value="ECO:0007669"/>
    <property type="project" value="Ensembl"/>
</dbReference>
<dbReference type="GO" id="GO:0005783">
    <property type="term" value="C:endoplasmic reticulum"/>
    <property type="evidence" value="ECO:0007669"/>
    <property type="project" value="UniProtKB-SubCell"/>
</dbReference>
<feature type="repeat" description="ANK" evidence="9">
    <location>
        <begin position="66"/>
        <end position="98"/>
    </location>
</feature>
<evidence type="ECO:0000256" key="5">
    <source>
        <dbReference type="ARBA" id="ARBA00022786"/>
    </source>
</evidence>
<dbReference type="GO" id="GO:0043161">
    <property type="term" value="P:proteasome-mediated ubiquitin-dependent protein catabolic process"/>
    <property type="evidence" value="ECO:0007669"/>
    <property type="project" value="Ensembl"/>
</dbReference>
<dbReference type="Pfam" id="PF12796">
    <property type="entry name" value="Ank_2"/>
    <property type="match status" value="3"/>
</dbReference>
<dbReference type="GO" id="GO:0007221">
    <property type="term" value="P:positive regulation of transcription of Notch receptor target"/>
    <property type="evidence" value="ECO:0007669"/>
    <property type="project" value="Ensembl"/>
</dbReference>
<comment type="subcellular location">
    <subcellularLocation>
        <location evidence="1">Endoplasmic reticulum</location>
    </subcellularLocation>
</comment>
<dbReference type="PANTHER" id="PTHR24136:SF14">
    <property type="entry name" value="ANKYRIN REPEAT AND SOCS BOX PROTEIN 11"/>
    <property type="match status" value="1"/>
</dbReference>
<protein>
    <recommendedName>
        <fullName evidence="8">Ankyrin repeat and SOCS box protein 11</fullName>
    </recommendedName>
</protein>
<evidence type="ECO:0000256" key="3">
    <source>
        <dbReference type="ARBA" id="ARBA00005949"/>
    </source>
</evidence>
<keyword evidence="12" id="KW-1185">Reference proteome</keyword>
<reference evidence="11" key="3">
    <citation type="submission" date="2025-08" db="UniProtKB">
        <authorList>
            <consortium name="Ensembl"/>
        </authorList>
    </citation>
    <scope>IDENTIFICATION</scope>
    <source>
        <strain evidence="11">JP 163 A</strain>
    </source>
</reference>
<dbReference type="InterPro" id="IPR036770">
    <property type="entry name" value="Ankyrin_rpt-contain_sf"/>
</dbReference>
<keyword evidence="4" id="KW-0677">Repeat</keyword>
<proteinExistence type="inferred from homology"/>
<dbReference type="GO" id="GO:0043416">
    <property type="term" value="P:regulation of skeletal muscle tissue regeneration"/>
    <property type="evidence" value="ECO:0007669"/>
    <property type="project" value="Ensembl"/>
</dbReference>
<dbReference type="InterPro" id="IPR051573">
    <property type="entry name" value="Ankyrin-SOCS_box_domain"/>
</dbReference>
<name>A0A3B5Q917_XIPMA</name>
<dbReference type="CDD" id="cd03716">
    <property type="entry name" value="SOCS_ASB_like"/>
    <property type="match status" value="1"/>
</dbReference>
<dbReference type="GO" id="GO:0016567">
    <property type="term" value="P:protein ubiquitination"/>
    <property type="evidence" value="ECO:0007669"/>
    <property type="project" value="UniProtKB-UniPathway"/>
</dbReference>
<reference evidence="11" key="4">
    <citation type="submission" date="2025-09" db="UniProtKB">
        <authorList>
            <consortium name="Ensembl"/>
        </authorList>
    </citation>
    <scope>IDENTIFICATION</scope>
    <source>
        <strain evidence="11">JP 163 A</strain>
    </source>
</reference>
<feature type="repeat" description="ANK" evidence="9">
    <location>
        <begin position="133"/>
        <end position="165"/>
    </location>
</feature>
<evidence type="ECO:0000256" key="9">
    <source>
        <dbReference type="PROSITE-ProRule" id="PRU00023"/>
    </source>
</evidence>
<organism evidence="11 12">
    <name type="scientific">Xiphophorus maculatus</name>
    <name type="common">Southern platyfish</name>
    <name type="synonym">Platypoecilus maculatus</name>
    <dbReference type="NCBI Taxonomy" id="8083"/>
    <lineage>
        <taxon>Eukaryota</taxon>
        <taxon>Metazoa</taxon>
        <taxon>Chordata</taxon>
        <taxon>Craniata</taxon>
        <taxon>Vertebrata</taxon>
        <taxon>Euteleostomi</taxon>
        <taxon>Actinopterygii</taxon>
        <taxon>Neopterygii</taxon>
        <taxon>Teleostei</taxon>
        <taxon>Neoteleostei</taxon>
        <taxon>Acanthomorphata</taxon>
        <taxon>Ovalentaria</taxon>
        <taxon>Atherinomorphae</taxon>
        <taxon>Cyprinodontiformes</taxon>
        <taxon>Poeciliidae</taxon>
        <taxon>Poeciliinae</taxon>
        <taxon>Xiphophorus</taxon>
    </lineage>
</organism>
<dbReference type="FunFam" id="1.25.40.20:FF:000016">
    <property type="entry name" value="Ankyrin repeat and SOCS box containing 5"/>
    <property type="match status" value="1"/>
</dbReference>
<dbReference type="Gene3D" id="1.25.40.20">
    <property type="entry name" value="Ankyrin repeat-containing domain"/>
    <property type="match status" value="1"/>
</dbReference>
<dbReference type="GeneTree" id="ENSGT00940000166315"/>
<dbReference type="Pfam" id="PF07525">
    <property type="entry name" value="SOCS_box"/>
    <property type="match status" value="1"/>
</dbReference>
<keyword evidence="5" id="KW-0833">Ubl conjugation pathway</keyword>
<evidence type="ECO:0000256" key="7">
    <source>
        <dbReference type="ARBA" id="ARBA00023043"/>
    </source>
</evidence>
<comment type="pathway">
    <text evidence="2">Protein modification; protein ubiquitination.</text>
</comment>
<evidence type="ECO:0000256" key="1">
    <source>
        <dbReference type="ARBA" id="ARBA00004240"/>
    </source>
</evidence>
<dbReference type="AlphaFoldDB" id="A0A3B5Q917"/>
<dbReference type="PANTHER" id="PTHR24136">
    <property type="entry name" value="SOWAH (DROSOPHILA) HOMOLOG"/>
    <property type="match status" value="1"/>
</dbReference>
<dbReference type="InterPro" id="IPR002110">
    <property type="entry name" value="Ankyrin_rpt"/>
</dbReference>
<dbReference type="UniPathway" id="UPA00143"/>
<dbReference type="InterPro" id="IPR036036">
    <property type="entry name" value="SOCS_box-like_dom_sf"/>
</dbReference>
<dbReference type="GO" id="GO:1990756">
    <property type="term" value="F:ubiquitin-like ligase-substrate adaptor activity"/>
    <property type="evidence" value="ECO:0007669"/>
    <property type="project" value="Ensembl"/>
</dbReference>
<dbReference type="PROSITE" id="PS50088">
    <property type="entry name" value="ANK_REPEAT"/>
    <property type="match status" value="5"/>
</dbReference>
<keyword evidence="6" id="KW-0256">Endoplasmic reticulum</keyword>
<dbReference type="InParanoid" id="A0A3B5Q917"/>
<dbReference type="Gene3D" id="1.10.750.20">
    <property type="entry name" value="SOCS box"/>
    <property type="match status" value="1"/>
</dbReference>
<dbReference type="Proteomes" id="UP000002852">
    <property type="component" value="Unassembled WGS sequence"/>
</dbReference>
<feature type="repeat" description="ANK" evidence="9">
    <location>
        <begin position="227"/>
        <end position="259"/>
    </location>
</feature>
<feature type="repeat" description="ANK" evidence="9">
    <location>
        <begin position="99"/>
        <end position="131"/>
    </location>
</feature>
<dbReference type="STRING" id="8083.ENSXMAP00000026759"/>
<reference evidence="12" key="2">
    <citation type="journal article" date="2013" name="Nat. Genet.">
        <title>The genome of the platyfish, Xiphophorus maculatus, provides insights into evolutionary adaptation and several complex traits.</title>
        <authorList>
            <person name="Schartl M."/>
            <person name="Walter R.B."/>
            <person name="Shen Y."/>
            <person name="Garcia T."/>
            <person name="Catchen J."/>
            <person name="Amores A."/>
            <person name="Braasch I."/>
            <person name="Chalopin D."/>
            <person name="Volff J.N."/>
            <person name="Lesch K.P."/>
            <person name="Bisazza A."/>
            <person name="Minx P."/>
            <person name="Hillier L."/>
            <person name="Wilson R.K."/>
            <person name="Fuerstenberg S."/>
            <person name="Boore J."/>
            <person name="Searle S."/>
            <person name="Postlethwait J.H."/>
            <person name="Warren W.C."/>
        </authorList>
    </citation>
    <scope>NUCLEOTIDE SEQUENCE [LARGE SCALE GENOMIC DNA]</scope>
    <source>
        <strain evidence="12">JP 163 A</strain>
    </source>
</reference>
<comment type="similarity">
    <text evidence="3">Belongs to the ankyrin SOCS box (ASB) family.</text>
</comment>
<evidence type="ECO:0000256" key="8">
    <source>
        <dbReference type="ARBA" id="ARBA00044976"/>
    </source>
</evidence>
<dbReference type="GO" id="GO:0045665">
    <property type="term" value="P:negative regulation of neuron differentiation"/>
    <property type="evidence" value="ECO:0007669"/>
    <property type="project" value="Ensembl"/>
</dbReference>
<feature type="domain" description="SOCS box" evidence="10">
    <location>
        <begin position="273"/>
        <end position="322"/>
    </location>
</feature>
<keyword evidence="7 9" id="KW-0040">ANK repeat</keyword>
<evidence type="ECO:0000256" key="6">
    <source>
        <dbReference type="ARBA" id="ARBA00022824"/>
    </source>
</evidence>
<dbReference type="PROSITE" id="PS50297">
    <property type="entry name" value="ANK_REP_REGION"/>
    <property type="match status" value="4"/>
</dbReference>
<dbReference type="GO" id="GO:0045747">
    <property type="term" value="P:positive regulation of Notch signaling pathway"/>
    <property type="evidence" value="ECO:0007669"/>
    <property type="project" value="Ensembl"/>
</dbReference>
<dbReference type="Ensembl" id="ENSXMAT00000034167.1">
    <property type="protein sequence ID" value="ENSXMAP00000026759.1"/>
    <property type="gene ID" value="ENSXMAG00000011976.2"/>
</dbReference>
<dbReference type="GO" id="GO:0045732">
    <property type="term" value="P:positive regulation of protein catabolic process"/>
    <property type="evidence" value="ECO:0007669"/>
    <property type="project" value="TreeGrafter"/>
</dbReference>
<evidence type="ECO:0000256" key="4">
    <source>
        <dbReference type="ARBA" id="ARBA00022737"/>
    </source>
</evidence>
<dbReference type="SUPFAM" id="SSF48403">
    <property type="entry name" value="Ankyrin repeat"/>
    <property type="match status" value="1"/>
</dbReference>
<dbReference type="FunFam" id="1.10.750.20:FF:000001">
    <property type="entry name" value="Ankyrin repeat and SOCS box containing 1"/>
    <property type="match status" value="1"/>
</dbReference>
<dbReference type="SMART" id="SM00969">
    <property type="entry name" value="SOCS_box"/>
    <property type="match status" value="1"/>
</dbReference>
<sequence length="322" mass="34502">FCIILQEKKIGKNNGGYFPLSSGLKSLNCLTITISKDLSVTLGLLLAVFKDCLLFLLPFFVTDTCSDRTPLHEAAYQGRLLHLMTLIAQGFQVNTLTLDGVSPLHEACLTGRYACAKVLLDNGANVRNAVSADGATPLFNSCSSGNVACVRLLLQHGASVHTDHQLASPIHQAAKNGHRECLELLLSSGAQIDLEIPGVGTPLYAACRAPSFSLCVHAGADVGSGCGQISPLHAAVCAGEADIVKFLLDFGADRASRNAEGKTPLNLSAPDSAVRFALERRAPCFLSELCRFCIRRSLGRPRLHRTSSLFLPHSIKNFLLHK</sequence>
<evidence type="ECO:0000256" key="2">
    <source>
        <dbReference type="ARBA" id="ARBA00004906"/>
    </source>
</evidence>
<evidence type="ECO:0000313" key="11">
    <source>
        <dbReference type="Ensembl" id="ENSXMAP00000026759.1"/>
    </source>
</evidence>
<accession>A0A3B5Q917</accession>
<dbReference type="SUPFAM" id="SSF158235">
    <property type="entry name" value="SOCS box-like"/>
    <property type="match status" value="1"/>
</dbReference>
<evidence type="ECO:0000313" key="12">
    <source>
        <dbReference type="Proteomes" id="UP000002852"/>
    </source>
</evidence>
<feature type="repeat" description="ANK" evidence="9">
    <location>
        <begin position="165"/>
        <end position="197"/>
    </location>
</feature>
<dbReference type="SMART" id="SM00248">
    <property type="entry name" value="ANK"/>
    <property type="match status" value="5"/>
</dbReference>
<reference evidence="12" key="1">
    <citation type="submission" date="2012-01" db="EMBL/GenBank/DDBJ databases">
        <authorList>
            <person name="Walter R."/>
            <person name="Schartl M."/>
            <person name="Warren W."/>
        </authorList>
    </citation>
    <scope>NUCLEOTIDE SEQUENCE [LARGE SCALE GENOMIC DNA]</scope>
    <source>
        <strain evidence="12">JP 163 A</strain>
    </source>
</reference>
<dbReference type="PROSITE" id="PS50225">
    <property type="entry name" value="SOCS"/>
    <property type="match status" value="1"/>
</dbReference>
<evidence type="ECO:0000259" key="10">
    <source>
        <dbReference type="PROSITE" id="PS50225"/>
    </source>
</evidence>